<evidence type="ECO:0000256" key="14">
    <source>
        <dbReference type="RuleBase" id="RU365061"/>
    </source>
</evidence>
<dbReference type="Pfam" id="PF12009">
    <property type="entry name" value="Telomerase_RBD"/>
    <property type="match status" value="1"/>
</dbReference>
<keyword evidence="7 14" id="KW-0479">Metal-binding</keyword>
<evidence type="ECO:0000256" key="1">
    <source>
        <dbReference type="ARBA" id="ARBA00008001"/>
    </source>
</evidence>
<comment type="catalytic activity">
    <reaction evidence="13 14">
        <text>DNA(n) + a 2'-deoxyribonucleoside 5'-triphosphate = DNA(n+1) + diphosphate</text>
        <dbReference type="Rhea" id="RHEA:22508"/>
        <dbReference type="Rhea" id="RHEA-COMP:17339"/>
        <dbReference type="Rhea" id="RHEA-COMP:17340"/>
        <dbReference type="ChEBI" id="CHEBI:33019"/>
        <dbReference type="ChEBI" id="CHEBI:61560"/>
        <dbReference type="ChEBI" id="CHEBI:173112"/>
        <dbReference type="EC" id="2.7.7.49"/>
    </reaction>
</comment>
<evidence type="ECO:0000256" key="12">
    <source>
        <dbReference type="ARBA" id="ARBA00032044"/>
    </source>
</evidence>
<dbReference type="PANTHER" id="PTHR12066">
    <property type="entry name" value="TELOMERASE REVERSE TRANSCRIPTASE"/>
    <property type="match status" value="1"/>
</dbReference>
<reference evidence="16 17" key="1">
    <citation type="journal article" date="2021" name="BMC Biol.">
        <title>Horizontally acquired antibacterial genes associated with adaptive radiation of ladybird beetles.</title>
        <authorList>
            <person name="Li H.S."/>
            <person name="Tang X.F."/>
            <person name="Huang Y.H."/>
            <person name="Xu Z.Y."/>
            <person name="Chen M.L."/>
            <person name="Du X.Y."/>
            <person name="Qiu B.Y."/>
            <person name="Chen P.T."/>
            <person name="Zhang W."/>
            <person name="Slipinski A."/>
            <person name="Escalona H.E."/>
            <person name="Waterhouse R.M."/>
            <person name="Zwick A."/>
            <person name="Pang H."/>
        </authorList>
    </citation>
    <scope>NUCLEOTIDE SEQUENCE [LARGE SCALE GENOMIC DNA]</scope>
    <source>
        <strain evidence="16">SYSU2018</strain>
    </source>
</reference>
<keyword evidence="10 14" id="KW-0695">RNA-directed DNA polymerase</keyword>
<keyword evidence="8 14" id="KW-0460">Magnesium</keyword>
<evidence type="ECO:0000256" key="9">
    <source>
        <dbReference type="ARBA" id="ARBA00022895"/>
    </source>
</evidence>
<comment type="subcellular location">
    <subcellularLocation>
        <location evidence="14">Nucleus</location>
    </subcellularLocation>
    <subcellularLocation>
        <location evidence="14">Chromosome</location>
        <location evidence="14">Telomere</location>
    </subcellularLocation>
</comment>
<keyword evidence="4 14" id="KW-0158">Chromosome</keyword>
<keyword evidence="6 14" id="KW-0548">Nucleotidyltransferase</keyword>
<proteinExistence type="inferred from homology"/>
<dbReference type="Gene3D" id="1.10.132.70">
    <property type="match status" value="1"/>
</dbReference>
<dbReference type="Gene3D" id="3.10.10.20">
    <property type="match status" value="1"/>
</dbReference>
<accession>A0ABD2N2Y4</accession>
<keyword evidence="17" id="KW-1185">Reference proteome</keyword>
<protein>
    <recommendedName>
        <fullName evidence="3 14">Telomerase reverse transcriptase</fullName>
        <ecNumber evidence="2 14">2.7.7.49</ecNumber>
    </recommendedName>
    <alternativeName>
        <fullName evidence="12 14">Telomerase catalytic subunit</fullName>
    </alternativeName>
</protein>
<dbReference type="EMBL" id="JABFTP020000062">
    <property type="protein sequence ID" value="KAL3273061.1"/>
    <property type="molecule type" value="Genomic_DNA"/>
</dbReference>
<evidence type="ECO:0000256" key="10">
    <source>
        <dbReference type="ARBA" id="ARBA00022918"/>
    </source>
</evidence>
<dbReference type="GO" id="GO:0003720">
    <property type="term" value="F:telomerase activity"/>
    <property type="evidence" value="ECO:0007669"/>
    <property type="project" value="UniProtKB-ARBA"/>
</dbReference>
<dbReference type="PANTHER" id="PTHR12066:SF0">
    <property type="entry name" value="TELOMERASE REVERSE TRANSCRIPTASE"/>
    <property type="match status" value="1"/>
</dbReference>
<comment type="caution">
    <text evidence="16">The sequence shown here is derived from an EMBL/GenBank/DDBJ whole genome shotgun (WGS) entry which is preliminary data.</text>
</comment>
<evidence type="ECO:0000256" key="13">
    <source>
        <dbReference type="ARBA" id="ARBA00048173"/>
    </source>
</evidence>
<evidence type="ECO:0000256" key="3">
    <source>
        <dbReference type="ARBA" id="ARBA00016182"/>
    </source>
</evidence>
<evidence type="ECO:0000256" key="8">
    <source>
        <dbReference type="ARBA" id="ARBA00022842"/>
    </source>
</evidence>
<evidence type="ECO:0000259" key="15">
    <source>
        <dbReference type="PROSITE" id="PS50878"/>
    </source>
</evidence>
<dbReference type="GO" id="GO:0000781">
    <property type="term" value="C:chromosome, telomeric region"/>
    <property type="evidence" value="ECO:0007669"/>
    <property type="project" value="UniProtKB-SubCell"/>
</dbReference>
<dbReference type="InterPro" id="IPR003545">
    <property type="entry name" value="Telomerase_RT"/>
</dbReference>
<evidence type="ECO:0000256" key="5">
    <source>
        <dbReference type="ARBA" id="ARBA00022679"/>
    </source>
</evidence>
<sequence length="389" mass="46664">MKNKYSGRYCLRLHSTHLEDAALLNWTVLSSNKIIQESLLPIRRRLKKDKSVIKEKREVVTILIKHISMDYFGSNRNKNLFIRLVKKILNHRRREFIHISLLSQGFENCFEWSKNIENDEVFQEVLKSSNIYLLEKCIKPFIEKHFFPLAQRRSHGIDLIPRPVWQKFKNSVFHQMKMKKHVELNEAYADMIPRGNLRLLPKDNFNSYRPLICFLKRNETAKALNYIEELKTKLKRYFNQERLHSKFFHQSWIEFINECEYKKIYGVKVDAEDSFGNVEIDKMCRIIQESPKECLSDQDKNYLVNRISNQYVSLISKEPKITVKWCHGLLQGDKLSSILCDLYYLFLVDKAELKNCMEGSYFFIELWMIISFVLQIKKMWNNFTRKFVM</sequence>
<evidence type="ECO:0000256" key="7">
    <source>
        <dbReference type="ARBA" id="ARBA00022723"/>
    </source>
</evidence>
<dbReference type="EC" id="2.7.7.49" evidence="2 14"/>
<name>A0ABD2N2Y4_9CUCU</name>
<dbReference type="PROSITE" id="PS50878">
    <property type="entry name" value="RT_POL"/>
    <property type="match status" value="1"/>
</dbReference>
<gene>
    <name evidence="16" type="ORF">HHI36_014516</name>
</gene>
<organism evidence="16 17">
    <name type="scientific">Cryptolaemus montrouzieri</name>
    <dbReference type="NCBI Taxonomy" id="559131"/>
    <lineage>
        <taxon>Eukaryota</taxon>
        <taxon>Metazoa</taxon>
        <taxon>Ecdysozoa</taxon>
        <taxon>Arthropoda</taxon>
        <taxon>Hexapoda</taxon>
        <taxon>Insecta</taxon>
        <taxon>Pterygota</taxon>
        <taxon>Neoptera</taxon>
        <taxon>Endopterygota</taxon>
        <taxon>Coleoptera</taxon>
        <taxon>Polyphaga</taxon>
        <taxon>Cucujiformia</taxon>
        <taxon>Coccinelloidea</taxon>
        <taxon>Coccinellidae</taxon>
        <taxon>Scymninae</taxon>
        <taxon>Scymnini</taxon>
        <taxon>Cryptolaemus</taxon>
    </lineage>
</organism>
<keyword evidence="9 14" id="KW-0779">Telomere</keyword>
<dbReference type="InterPro" id="IPR021891">
    <property type="entry name" value="Telomerase_RBD"/>
</dbReference>
<evidence type="ECO:0000313" key="17">
    <source>
        <dbReference type="Proteomes" id="UP001516400"/>
    </source>
</evidence>
<evidence type="ECO:0000256" key="11">
    <source>
        <dbReference type="ARBA" id="ARBA00023242"/>
    </source>
</evidence>
<dbReference type="AlphaFoldDB" id="A0ABD2N2Y4"/>
<keyword evidence="11 14" id="KW-0539">Nucleus</keyword>
<dbReference type="InterPro" id="IPR000477">
    <property type="entry name" value="RT_dom"/>
</dbReference>
<comment type="similarity">
    <text evidence="1 14">Belongs to the reverse transcriptase family. Telomerase subfamily.</text>
</comment>
<evidence type="ECO:0000313" key="16">
    <source>
        <dbReference type="EMBL" id="KAL3273061.1"/>
    </source>
</evidence>
<evidence type="ECO:0000256" key="4">
    <source>
        <dbReference type="ARBA" id="ARBA00022454"/>
    </source>
</evidence>
<comment type="function">
    <text evidence="14">Telomerase is a ribonucleoprotein enzyme essential for the replication of chromosome termini in most eukaryotes. It elongates telomeres. It is a reverse transcriptase that adds simple sequence repeats to chromosome ends by copying a template sequence within the RNA component of the enzyme.</text>
</comment>
<feature type="domain" description="Reverse transcriptase" evidence="15">
    <location>
        <begin position="181"/>
        <end position="389"/>
    </location>
</feature>
<dbReference type="GO" id="GO:0046872">
    <property type="term" value="F:metal ion binding"/>
    <property type="evidence" value="ECO:0007669"/>
    <property type="project" value="UniProtKB-KW"/>
</dbReference>
<evidence type="ECO:0000256" key="6">
    <source>
        <dbReference type="ARBA" id="ARBA00022695"/>
    </source>
</evidence>
<dbReference type="GO" id="GO:0005634">
    <property type="term" value="C:nucleus"/>
    <property type="evidence" value="ECO:0007669"/>
    <property type="project" value="UniProtKB-SubCell"/>
</dbReference>
<dbReference type="Proteomes" id="UP001516400">
    <property type="component" value="Unassembled WGS sequence"/>
</dbReference>
<keyword evidence="5 14" id="KW-0808">Transferase</keyword>
<evidence type="ECO:0000256" key="2">
    <source>
        <dbReference type="ARBA" id="ARBA00012493"/>
    </source>
</evidence>